<evidence type="ECO:0000313" key="1">
    <source>
        <dbReference type="EMBL" id="CCB56954.1"/>
    </source>
</evidence>
<dbReference type="Proteomes" id="UP000009183">
    <property type="component" value="Chromosome 3"/>
</dbReference>
<dbReference type="AlphaFoldDB" id="F6HQJ7"/>
<dbReference type="InParanoid" id="F6HQJ7"/>
<dbReference type="PaxDb" id="29760-VIT_03s0063g02070.t01"/>
<evidence type="ECO:0000313" key="2">
    <source>
        <dbReference type="Proteomes" id="UP000009183"/>
    </source>
</evidence>
<name>F6HQJ7_VITVI</name>
<reference evidence="2" key="1">
    <citation type="journal article" date="2007" name="Nature">
        <title>The grapevine genome sequence suggests ancestral hexaploidization in major angiosperm phyla.</title>
        <authorList>
            <consortium name="The French-Italian Public Consortium for Grapevine Genome Characterization."/>
            <person name="Jaillon O."/>
            <person name="Aury J.-M."/>
            <person name="Noel B."/>
            <person name="Policriti A."/>
            <person name="Clepet C."/>
            <person name="Casagrande A."/>
            <person name="Choisne N."/>
            <person name="Aubourg S."/>
            <person name="Vitulo N."/>
            <person name="Jubin C."/>
            <person name="Vezzi A."/>
            <person name="Legeai F."/>
            <person name="Hugueney P."/>
            <person name="Dasilva C."/>
            <person name="Horner D."/>
            <person name="Mica E."/>
            <person name="Jublot D."/>
            <person name="Poulain J."/>
            <person name="Bruyere C."/>
            <person name="Billault A."/>
            <person name="Segurens B."/>
            <person name="Gouyvenoux M."/>
            <person name="Ugarte E."/>
            <person name="Cattonaro F."/>
            <person name="Anthouard V."/>
            <person name="Vico V."/>
            <person name="Del Fabbro C."/>
            <person name="Alaux M."/>
            <person name="Di Gaspero G."/>
            <person name="Dumas V."/>
            <person name="Felice N."/>
            <person name="Paillard S."/>
            <person name="Juman I."/>
            <person name="Moroldo M."/>
            <person name="Scalabrin S."/>
            <person name="Canaguier A."/>
            <person name="Le Clainche I."/>
            <person name="Malacrida G."/>
            <person name="Durand E."/>
            <person name="Pesole G."/>
            <person name="Laucou V."/>
            <person name="Chatelet P."/>
            <person name="Merdinoglu D."/>
            <person name="Delledonne M."/>
            <person name="Pezzotti M."/>
            <person name="Lecharny A."/>
            <person name="Scarpelli C."/>
            <person name="Artiguenave F."/>
            <person name="Pe M.E."/>
            <person name="Valle G."/>
            <person name="Morgante M."/>
            <person name="Caboche M."/>
            <person name="Adam-Blondon A.-F."/>
            <person name="Weissenbach J."/>
            <person name="Quetier F."/>
            <person name="Wincker P."/>
        </authorList>
    </citation>
    <scope>NUCLEOTIDE SEQUENCE [LARGE SCALE GENOMIC DNA]</scope>
    <source>
        <strain evidence="2">cv. Pinot noir / PN40024</strain>
    </source>
</reference>
<accession>F6HQJ7</accession>
<organism evidence="1 2">
    <name type="scientific">Vitis vinifera</name>
    <name type="common">Grape</name>
    <dbReference type="NCBI Taxonomy" id="29760"/>
    <lineage>
        <taxon>Eukaryota</taxon>
        <taxon>Viridiplantae</taxon>
        <taxon>Streptophyta</taxon>
        <taxon>Embryophyta</taxon>
        <taxon>Tracheophyta</taxon>
        <taxon>Spermatophyta</taxon>
        <taxon>Magnoliopsida</taxon>
        <taxon>eudicotyledons</taxon>
        <taxon>Gunneridae</taxon>
        <taxon>Pentapetalae</taxon>
        <taxon>rosids</taxon>
        <taxon>Vitales</taxon>
        <taxon>Vitaceae</taxon>
        <taxon>Viteae</taxon>
        <taxon>Vitis</taxon>
    </lineage>
</organism>
<dbReference type="EMBL" id="FN596006">
    <property type="protein sequence ID" value="CCB56954.1"/>
    <property type="molecule type" value="Genomic_DNA"/>
</dbReference>
<proteinExistence type="predicted"/>
<keyword evidence="2" id="KW-1185">Reference proteome</keyword>
<gene>
    <name evidence="1" type="ordered locus">VIT_03s0063g02070</name>
</gene>
<dbReference type="HOGENOM" id="CLU_3280606_0_0_1"/>
<protein>
    <submittedName>
        <fullName evidence="1">Uncharacterized protein</fullName>
    </submittedName>
</protein>
<sequence length="41" mass="4815">MRRFDIECIDCIDCSIAHFDCLRAGFLVEYQFPALQNVDFV</sequence>